<dbReference type="Gene3D" id="3.40.50.2300">
    <property type="match status" value="1"/>
</dbReference>
<evidence type="ECO:0000256" key="3">
    <source>
        <dbReference type="ARBA" id="ARBA00022490"/>
    </source>
</evidence>
<dbReference type="PRINTS" id="PR00032">
    <property type="entry name" value="HTHARAC"/>
</dbReference>
<name>A0AA97H2K9_9FIRM</name>
<proteinExistence type="predicted"/>
<dbReference type="CDD" id="cd17536">
    <property type="entry name" value="REC_YesN-like"/>
    <property type="match status" value="1"/>
</dbReference>
<dbReference type="KEGG" id="carl:PXC00_02560"/>
<evidence type="ECO:0000256" key="10">
    <source>
        <dbReference type="PROSITE-ProRule" id="PRU00169"/>
    </source>
</evidence>
<evidence type="ECO:0000256" key="5">
    <source>
        <dbReference type="ARBA" id="ARBA00023012"/>
    </source>
</evidence>
<dbReference type="PROSITE" id="PS01124">
    <property type="entry name" value="HTH_ARAC_FAMILY_2"/>
    <property type="match status" value="1"/>
</dbReference>
<gene>
    <name evidence="13" type="ORF">PXC00_02560</name>
</gene>
<dbReference type="InterPro" id="IPR009057">
    <property type="entry name" value="Homeodomain-like_sf"/>
</dbReference>
<comment type="subcellular location">
    <subcellularLocation>
        <location evidence="1">Cytoplasm</location>
    </subcellularLocation>
</comment>
<dbReference type="GO" id="GO:0000160">
    <property type="term" value="P:phosphorelay signal transduction system"/>
    <property type="evidence" value="ECO:0007669"/>
    <property type="project" value="UniProtKB-KW"/>
</dbReference>
<dbReference type="SUPFAM" id="SSF46689">
    <property type="entry name" value="Homeodomain-like"/>
    <property type="match status" value="2"/>
</dbReference>
<keyword evidence="4 10" id="KW-0597">Phosphoprotein</keyword>
<dbReference type="SUPFAM" id="SSF52172">
    <property type="entry name" value="CheY-like"/>
    <property type="match status" value="1"/>
</dbReference>
<dbReference type="Pfam" id="PF12833">
    <property type="entry name" value="HTH_18"/>
    <property type="match status" value="1"/>
</dbReference>
<evidence type="ECO:0000256" key="4">
    <source>
        <dbReference type="ARBA" id="ARBA00022553"/>
    </source>
</evidence>
<protein>
    <recommendedName>
        <fullName evidence="2">Stage 0 sporulation protein A homolog</fullName>
    </recommendedName>
</protein>
<dbReference type="InterPro" id="IPR018060">
    <property type="entry name" value="HTH_AraC"/>
</dbReference>
<evidence type="ECO:0000256" key="1">
    <source>
        <dbReference type="ARBA" id="ARBA00004496"/>
    </source>
</evidence>
<dbReference type="InterPro" id="IPR051552">
    <property type="entry name" value="HptR"/>
</dbReference>
<dbReference type="EMBL" id="CP135996">
    <property type="protein sequence ID" value="WOC32775.1"/>
    <property type="molecule type" value="Genomic_DNA"/>
</dbReference>
<evidence type="ECO:0000256" key="2">
    <source>
        <dbReference type="ARBA" id="ARBA00018672"/>
    </source>
</evidence>
<dbReference type="Proteomes" id="UP001300604">
    <property type="component" value="Chromosome"/>
</dbReference>
<keyword evidence="8" id="KW-0804">Transcription</keyword>
<dbReference type="Pfam" id="PF00072">
    <property type="entry name" value="Response_reg"/>
    <property type="match status" value="1"/>
</dbReference>
<dbReference type="Gene3D" id="1.10.10.60">
    <property type="entry name" value="Homeodomain-like"/>
    <property type="match status" value="2"/>
</dbReference>
<evidence type="ECO:0000259" key="12">
    <source>
        <dbReference type="PROSITE" id="PS50110"/>
    </source>
</evidence>
<reference evidence="13" key="2">
    <citation type="submission" date="2024-06" db="EMBL/GenBank/DDBJ databases">
        <title>Caproicibacterium argilliputei sp. nov, a novel caproic acid producing anaerobic bacterium isolated from pit mud.</title>
        <authorList>
            <person name="Xia S."/>
        </authorList>
    </citation>
    <scope>NUCLEOTIDE SEQUENCE</scope>
    <source>
        <strain evidence="13">ZCY20-5</strain>
    </source>
</reference>
<dbReference type="PANTHER" id="PTHR42713">
    <property type="entry name" value="HISTIDINE KINASE-RELATED"/>
    <property type="match status" value="1"/>
</dbReference>
<keyword evidence="3" id="KW-0963">Cytoplasm</keyword>
<feature type="domain" description="HTH araC/xylS-type" evidence="11">
    <location>
        <begin position="414"/>
        <end position="512"/>
    </location>
</feature>
<dbReference type="SMART" id="SM00342">
    <property type="entry name" value="HTH_ARAC"/>
    <property type="match status" value="1"/>
</dbReference>
<dbReference type="GO" id="GO:0005737">
    <property type="term" value="C:cytoplasm"/>
    <property type="evidence" value="ECO:0007669"/>
    <property type="project" value="UniProtKB-SubCell"/>
</dbReference>
<organism evidence="13 14">
    <name type="scientific">Caproicibacterium argilliputei</name>
    <dbReference type="NCBI Taxonomy" id="3030016"/>
    <lineage>
        <taxon>Bacteria</taxon>
        <taxon>Bacillati</taxon>
        <taxon>Bacillota</taxon>
        <taxon>Clostridia</taxon>
        <taxon>Eubacteriales</taxon>
        <taxon>Oscillospiraceae</taxon>
        <taxon>Caproicibacterium</taxon>
    </lineage>
</organism>
<dbReference type="InterPro" id="IPR001789">
    <property type="entry name" value="Sig_transdc_resp-reg_receiver"/>
</dbReference>
<feature type="modified residue" description="4-aspartylphosphate" evidence="10">
    <location>
        <position position="55"/>
    </location>
</feature>
<dbReference type="PROSITE" id="PS50110">
    <property type="entry name" value="RESPONSE_REGULATORY"/>
    <property type="match status" value="1"/>
</dbReference>
<evidence type="ECO:0000256" key="6">
    <source>
        <dbReference type="ARBA" id="ARBA00023015"/>
    </source>
</evidence>
<dbReference type="PANTHER" id="PTHR42713:SF3">
    <property type="entry name" value="TRANSCRIPTIONAL REGULATORY PROTEIN HPTR"/>
    <property type="match status" value="1"/>
</dbReference>
<evidence type="ECO:0000256" key="8">
    <source>
        <dbReference type="ARBA" id="ARBA00023163"/>
    </source>
</evidence>
<comment type="function">
    <text evidence="9">May play the central regulatory role in sporulation. It may be an element of the effector pathway responsible for the activation of sporulation genes in response to nutritional stress. Spo0A may act in concert with spo0H (a sigma factor) to control the expression of some genes that are critical to the sporulation process.</text>
</comment>
<sequence>MYQILVVDDEQMIRMGIKRALAWNTLGINRVYTASSGKEALEQLREHRPQIMLTDIYMSEMTGLELIEAAKSIVPCLRVLVLTGYDRFDYARECLRLHVEDFLLKPIDGEVLRESIFRQVQALDELQQESRPAQLRATGLQEQMRLEKEMRALVRRKLSEQETADLCRRNRFDCGQLLQAAVLVPELYMEQQGANGFRAMMARSICISMVDRQGKGVTFADSDGTIILVFFLGENAESGVEQAESLTGVLADDFDTAPRIVLGSCEKGFSNLYISYNDARMMLQDEKTEFCSIVQTVPDRRRETLFQDVYTELKGMMCANVGDTDKVLKAYATFCKAVDSYNLSAANTRRCCLEIASSVYYSILTQKSVENGESLNALAQSLTHAVRADACEMTRMYLTKLLEQGSHGVHDLVSAARRYIDAHLEEELSVASIASSLFVTPNYFSRLFKRVTGEGCNEYIVRKRIEKAKSLLETTSLKTGRIAMMVGYRDTNYFSLAFKKHTGQSPTQYREEIRRNTTEVS</sequence>
<evidence type="ECO:0000313" key="14">
    <source>
        <dbReference type="Proteomes" id="UP001300604"/>
    </source>
</evidence>
<keyword evidence="5" id="KW-0902">Two-component regulatory system</keyword>
<evidence type="ECO:0000256" key="7">
    <source>
        <dbReference type="ARBA" id="ARBA00023125"/>
    </source>
</evidence>
<evidence type="ECO:0000259" key="11">
    <source>
        <dbReference type="PROSITE" id="PS01124"/>
    </source>
</evidence>
<dbReference type="AlphaFoldDB" id="A0AA97H2K9"/>
<dbReference type="SMART" id="SM00448">
    <property type="entry name" value="REC"/>
    <property type="match status" value="1"/>
</dbReference>
<keyword evidence="6" id="KW-0805">Transcription regulation</keyword>
<dbReference type="RefSeq" id="WP_275845710.1">
    <property type="nucleotide sequence ID" value="NZ_CP135996.1"/>
</dbReference>
<keyword evidence="7" id="KW-0238">DNA-binding</keyword>
<accession>A0AA97H2K9</accession>
<reference evidence="13" key="1">
    <citation type="submission" date="2023-09" db="EMBL/GenBank/DDBJ databases">
        <authorList>
            <person name="Zeng C."/>
        </authorList>
    </citation>
    <scope>NUCLEOTIDE SEQUENCE</scope>
    <source>
        <strain evidence="13">ZCY20-5</strain>
    </source>
</reference>
<feature type="domain" description="Response regulatory" evidence="12">
    <location>
        <begin position="3"/>
        <end position="120"/>
    </location>
</feature>
<evidence type="ECO:0000313" key="13">
    <source>
        <dbReference type="EMBL" id="WOC32775.1"/>
    </source>
</evidence>
<dbReference type="InterPro" id="IPR011006">
    <property type="entry name" value="CheY-like_superfamily"/>
</dbReference>
<dbReference type="GO" id="GO:0043565">
    <property type="term" value="F:sequence-specific DNA binding"/>
    <property type="evidence" value="ECO:0007669"/>
    <property type="project" value="InterPro"/>
</dbReference>
<keyword evidence="14" id="KW-1185">Reference proteome</keyword>
<evidence type="ECO:0000256" key="9">
    <source>
        <dbReference type="ARBA" id="ARBA00024867"/>
    </source>
</evidence>
<dbReference type="InterPro" id="IPR020449">
    <property type="entry name" value="Tscrpt_reg_AraC-type_HTH"/>
</dbReference>
<dbReference type="GO" id="GO:0003700">
    <property type="term" value="F:DNA-binding transcription factor activity"/>
    <property type="evidence" value="ECO:0007669"/>
    <property type="project" value="InterPro"/>
</dbReference>